<name>A0ABV8LXN8_9ACTN</name>
<dbReference type="PANTHER" id="PTHR43085:SF1">
    <property type="entry name" value="PSEUDOURIDINE KINASE-RELATED"/>
    <property type="match status" value="1"/>
</dbReference>
<gene>
    <name evidence="7" type="ORF">ACFOZ4_31815</name>
</gene>
<keyword evidence="3" id="KW-0547">Nucleotide-binding</keyword>
<feature type="domain" description="Carbohydrate kinase PfkB" evidence="6">
    <location>
        <begin position="20"/>
        <end position="306"/>
    </location>
</feature>
<dbReference type="RefSeq" id="WP_253763099.1">
    <property type="nucleotide sequence ID" value="NZ_JAMZDZ010000001.1"/>
</dbReference>
<dbReference type="Gene3D" id="3.40.1190.20">
    <property type="match status" value="1"/>
</dbReference>
<dbReference type="GO" id="GO:0016301">
    <property type="term" value="F:kinase activity"/>
    <property type="evidence" value="ECO:0007669"/>
    <property type="project" value="UniProtKB-KW"/>
</dbReference>
<comment type="similarity">
    <text evidence="1">Belongs to the carbohydrate kinase PfkB family.</text>
</comment>
<keyword evidence="8" id="KW-1185">Reference proteome</keyword>
<evidence type="ECO:0000256" key="5">
    <source>
        <dbReference type="ARBA" id="ARBA00022840"/>
    </source>
</evidence>
<keyword evidence="4 7" id="KW-0418">Kinase</keyword>
<evidence type="ECO:0000256" key="4">
    <source>
        <dbReference type="ARBA" id="ARBA00022777"/>
    </source>
</evidence>
<evidence type="ECO:0000256" key="3">
    <source>
        <dbReference type="ARBA" id="ARBA00022741"/>
    </source>
</evidence>
<evidence type="ECO:0000259" key="6">
    <source>
        <dbReference type="Pfam" id="PF00294"/>
    </source>
</evidence>
<comment type="caution">
    <text evidence="7">The sequence shown here is derived from an EMBL/GenBank/DDBJ whole genome shotgun (WGS) entry which is preliminary data.</text>
</comment>
<sequence>MNDLDPAGPGYDLIGFGEAMVLFQPEGALRTAEHTSVHVAGAELNLCAAAARAGLRTAYCSRVGADPLGERIRDHAASFGIATDLVTVDDRRPTGLFLKDVRPDGVRRVHYYRRGSAASALSDQDAHRTLASRPRLVAVSGITSALSETARDAVRTLLTQASAFGVRVAYDPNFRPALGGLAAQIAEARSLLPHVSVLLIGTDEAEPLFGTTEPHAVFRAARAAGVAETVLKAGPDGCWYADGDTAAHLPSAATTVVDPVGAGDAFAGAYLAGRARGTTPAGAAWLAGQFAAAIVATPGDTDGLPTPTAAASLLATAFTATSPSAPPTAPSGRS</sequence>
<proteinExistence type="inferred from homology"/>
<protein>
    <submittedName>
        <fullName evidence="7">Sugar kinase</fullName>
    </submittedName>
</protein>
<dbReference type="InterPro" id="IPR002173">
    <property type="entry name" value="Carboh/pur_kinase_PfkB_CS"/>
</dbReference>
<dbReference type="SUPFAM" id="SSF53613">
    <property type="entry name" value="Ribokinase-like"/>
    <property type="match status" value="1"/>
</dbReference>
<dbReference type="Pfam" id="PF00294">
    <property type="entry name" value="PfkB"/>
    <property type="match status" value="1"/>
</dbReference>
<accession>A0ABV8LXN8</accession>
<dbReference type="PROSITE" id="PS00584">
    <property type="entry name" value="PFKB_KINASES_2"/>
    <property type="match status" value="1"/>
</dbReference>
<dbReference type="EMBL" id="JBHSAY010000020">
    <property type="protein sequence ID" value="MFC4135223.1"/>
    <property type="molecule type" value="Genomic_DNA"/>
</dbReference>
<evidence type="ECO:0000313" key="8">
    <source>
        <dbReference type="Proteomes" id="UP001595816"/>
    </source>
</evidence>
<dbReference type="InterPro" id="IPR029056">
    <property type="entry name" value="Ribokinase-like"/>
</dbReference>
<organism evidence="7 8">
    <name type="scientific">Hamadaea flava</name>
    <dbReference type="NCBI Taxonomy" id="1742688"/>
    <lineage>
        <taxon>Bacteria</taxon>
        <taxon>Bacillati</taxon>
        <taxon>Actinomycetota</taxon>
        <taxon>Actinomycetes</taxon>
        <taxon>Micromonosporales</taxon>
        <taxon>Micromonosporaceae</taxon>
        <taxon>Hamadaea</taxon>
    </lineage>
</organism>
<dbReference type="PANTHER" id="PTHR43085">
    <property type="entry name" value="HEXOKINASE FAMILY MEMBER"/>
    <property type="match status" value="1"/>
</dbReference>
<dbReference type="CDD" id="cd01166">
    <property type="entry name" value="KdgK"/>
    <property type="match status" value="1"/>
</dbReference>
<dbReference type="Proteomes" id="UP001595816">
    <property type="component" value="Unassembled WGS sequence"/>
</dbReference>
<keyword evidence="2" id="KW-0808">Transferase</keyword>
<evidence type="ECO:0000313" key="7">
    <source>
        <dbReference type="EMBL" id="MFC4135223.1"/>
    </source>
</evidence>
<dbReference type="InterPro" id="IPR050306">
    <property type="entry name" value="PfkB_Carbo_kinase"/>
</dbReference>
<dbReference type="InterPro" id="IPR011611">
    <property type="entry name" value="PfkB_dom"/>
</dbReference>
<evidence type="ECO:0000256" key="1">
    <source>
        <dbReference type="ARBA" id="ARBA00010688"/>
    </source>
</evidence>
<evidence type="ECO:0000256" key="2">
    <source>
        <dbReference type="ARBA" id="ARBA00022679"/>
    </source>
</evidence>
<reference evidence="8" key="1">
    <citation type="journal article" date="2019" name="Int. J. Syst. Evol. Microbiol.">
        <title>The Global Catalogue of Microorganisms (GCM) 10K type strain sequencing project: providing services to taxonomists for standard genome sequencing and annotation.</title>
        <authorList>
            <consortium name="The Broad Institute Genomics Platform"/>
            <consortium name="The Broad Institute Genome Sequencing Center for Infectious Disease"/>
            <person name="Wu L."/>
            <person name="Ma J."/>
        </authorList>
    </citation>
    <scope>NUCLEOTIDE SEQUENCE [LARGE SCALE GENOMIC DNA]</scope>
    <source>
        <strain evidence="8">CGMCC 4.7289</strain>
    </source>
</reference>
<keyword evidence="5" id="KW-0067">ATP-binding</keyword>